<gene>
    <name evidence="1" type="ORF">X474_15960</name>
</gene>
<reference evidence="1 2" key="1">
    <citation type="submission" date="2013-11" db="EMBL/GenBank/DDBJ databases">
        <title>Metagenomic analysis of a methanogenic consortium involved in long chain n-alkane degradation.</title>
        <authorList>
            <person name="Davidova I.A."/>
            <person name="Callaghan A.V."/>
            <person name="Wawrik B."/>
            <person name="Pruitt S."/>
            <person name="Marks C."/>
            <person name="Duncan K.E."/>
            <person name="Suflita J.M."/>
        </authorList>
    </citation>
    <scope>NUCLEOTIDE SEQUENCE [LARGE SCALE GENOMIC DNA]</scope>
    <source>
        <strain evidence="1 2">SPR</strain>
    </source>
</reference>
<keyword evidence="2" id="KW-1185">Reference proteome</keyword>
<accession>A0A0D2J4M8</accession>
<comment type="caution">
    <text evidence="1">The sequence shown here is derived from an EMBL/GenBank/DDBJ whole genome shotgun (WGS) entry which is preliminary data.</text>
</comment>
<sequence length="30" mass="3349">MNCASAKDSGIFLHINKNVEDWWLGSNGLQ</sequence>
<organism evidence="1 2">
    <name type="scientific">Dethiosulfatarculus sandiegensis</name>
    <dbReference type="NCBI Taxonomy" id="1429043"/>
    <lineage>
        <taxon>Bacteria</taxon>
        <taxon>Pseudomonadati</taxon>
        <taxon>Thermodesulfobacteriota</taxon>
        <taxon>Desulfarculia</taxon>
        <taxon>Desulfarculales</taxon>
        <taxon>Desulfarculaceae</taxon>
        <taxon>Dethiosulfatarculus</taxon>
    </lineage>
</organism>
<dbReference type="AlphaFoldDB" id="A0A0D2J4M8"/>
<dbReference type="InParanoid" id="A0A0D2J4M8"/>
<dbReference type="Proteomes" id="UP000032233">
    <property type="component" value="Unassembled WGS sequence"/>
</dbReference>
<evidence type="ECO:0000313" key="2">
    <source>
        <dbReference type="Proteomes" id="UP000032233"/>
    </source>
</evidence>
<protein>
    <submittedName>
        <fullName evidence="1">Uncharacterized protein</fullName>
    </submittedName>
</protein>
<evidence type="ECO:0000313" key="1">
    <source>
        <dbReference type="EMBL" id="KIX13059.1"/>
    </source>
</evidence>
<dbReference type="EMBL" id="AZAC01000019">
    <property type="protein sequence ID" value="KIX13059.1"/>
    <property type="molecule type" value="Genomic_DNA"/>
</dbReference>
<proteinExistence type="predicted"/>
<name>A0A0D2J4M8_9BACT</name>